<name>A0ABT3NZU2_9PROT</name>
<sequence>MTQNLFIRRREVLVSLAAAAVPASAAEPLDVNVTATGFTVNRDGIPVWAVPSQTLRNAFGEEVTVELVSGVANKLLLVNGRLLDRPTLLRIAFEERNTSWFVNATLTIGSGPLISFIPAPVPSTAEASFELGRALTAAMARPLAAILPAETRLAGARLWLRRDLSTHLDLPNAGEVWLGVPRVTQWRLLPGIAGDGDVTTLARAELPTSMPFDVEIGRRAERTVRLTGRTSTVRAIRSPILQSGLVVEGTELRLSVGSFGLRLADAAGGPERAAFGLDSSGSKAAEIVLRVAVRDQRVSAPGGNFIVTGTRDGPADVRLSARAGAVTKFDVSAALTHYDIRLPLGDGVPGYADQGRLDFTNYPRLAFWLGAGSDAGMAGIARLSGSGPAVELSLDQARLRVRRERDLLSLVFGFDGVGLVVGDRGAMLRLPSGVGACPTGSVRSPLLRVEFPPQHVLEHAYARRRPQVPTPEISADAQDGKPSEAARARLPGERAALDKELRDSGRYTKEFEDFLVRYRERLKALLIGSTESHPDYYWFGADFAFTPQARRAAREVVTVPRPSLSQLTLGVPRIVVADLVATYPPTDEAGASALLQALLLEAERRDDDHALVQAAWRTRRAADVGRAGMPAQFFDKSAWGAPSASGATPWEAEFSDPAIATSIRTMWAATRDFPDPGASAAVASALHAAYAEPFPWCGQNQGDCVPHQPPNTILPVEARAAGVTHLVFEWPCSQGSAATGVSERNYTLADLLKWDDLQLRVTRRAQRFEPRSPFELAFALRHQEISAGDNPRARLAEVTAAAARNGEPPQVEDWASTEPATWRDSPKHTRITLPARMHLSPAADARFRTSPTPSADGPVPLWRAELREQPGQPPTLRAIGSPDFVAAALGAGAPTPDRGPSASWTRSAGGARFRGSLDAYDRHQIVGLSSVHGLPVIPRRGPDGKLHLSQVAPPPAYRLKDLQPNDVRDQALYIPQALSTRHLSLSAMGATLDLDARFTPPAALRDALGRNLFEAFSVERWRSHVVLGREVVTEVLYKGFLYPLGHKATLVKVTERRFEPPPEGVPGGPVAYLSQRLFIQVAAATKTYRALGQPFEGRAWPARSVEILTLQTPDLIEPFISSSADNDEYEEKPRGTLRRKGGIGLVFWPRTALGKENDVRFRLRVDRSSDVLDLPLLFVDNAAAHEPVEMRRVQDYYNGTYDKALKSHDSRRRLSHRGAARRYALERRPGDTVFETRAWVLRADSRAGEIEPGDAPHPWDDVAIRRDHAMDSALESDDQPPFYPRLHESLLRHGPAARFSGSDPGELTVRYAADYLRDGFTTLSEEEARKGGGLRNDTFLHVIAPVSASMTFGEAGDRGGAIGRPEQQIKGVARVGPVGALPDSGAGGLPQKFFGNGAKLLGLISFEELLEKVATNAAAPLLREVTEFTCSNEVQNGFGALGDMLHTFHGAISGNVVASEVYGNLLNLVGEARDKVRAVAACDAGDSTGLVSAVTSATLALRTLSAELERLAAAPLAPLSEFARERLERERQEIASKLETASKEMLAATGIGEQIKLALNRARDLLLPVREAWLRAAFVASEAERALLNGVHQKIAKALDDSFEEAIKGMPPTLPDLRTKTADEVRTRLLTLAEEEGGAVEPILRRFAAATRNTINGMAIPPAVAGIYALAVALARADFPEVVRRLRAEVGQHLSQWAAGVAPAVCEKATAVLIPLRTLIESLGDGLGVCSTHDRSCAAPEAAPGGQWCTDLWVATCGLGNEVAGKTDQLVIAFRDFGDAKNGLAAAIPSEPNCVPGLPVAEWDRVVATWRNLATAANEWFDELIKRANELRTEVETRARDEALEHVKAVVDVARRMLAALVLPSTSVDAIQTALEVLVGSVEAKNAVEPLRTASTKLTAALSKLSNDPADAGAALQAARKALSDLPKTLEGIGTKILERIFFLHVAPAVKEWLEGVARPLLKAAAKAYDAFADARDIVATNLAAADQRLGATGDARLACTVFLGLPPGAACETGALDGLRAEAMRFEEASKGAAPATAFLTVLREWDSRRAAPQRILDNLLRNLAGAAVAQIVQLLDIGDLRKRIEDQLAELVPSRITRSYDYKLNLAENYTLGSIIFKPGDDKLLSLTATARVAVKGTGADASLAVDASLTPFQIELKDYLTLHFKKFTFTAGTGRSPHFDAPFDKVVPSGQLVFLAALAAYLGYKSGGSTGAKANGPYVEPRLAGAGLRAGFRLAVPSMSIGTIGFANIAFDGHVELPFDGKEGVARIALSSRNAPFVISAAPYGGGGFVYLEADANRIRRTDISLEFGGAAVISYGPLEGVGRIMTGLYVTQAGSQNPQLFGTFTAGFNGSIAGFGIASAFYLRMTYEGGAMAGQAILEYSFDLGITDITFRVEVWRSEGSSLGSSPSDQSRENVSWRGATPRVMLASTGAVRSGAGITEVPSQLEDWSKHRSLYDTSLRLPRRNAT</sequence>
<keyword evidence="2" id="KW-0812">Transmembrane</keyword>
<keyword evidence="3" id="KW-0732">Signal</keyword>
<evidence type="ECO:0000256" key="1">
    <source>
        <dbReference type="SAM" id="MobiDB-lite"/>
    </source>
</evidence>
<organism evidence="4 5">
    <name type="scientific">Sabulicella glaciei</name>
    <dbReference type="NCBI Taxonomy" id="2984948"/>
    <lineage>
        <taxon>Bacteria</taxon>
        <taxon>Pseudomonadati</taxon>
        <taxon>Pseudomonadota</taxon>
        <taxon>Alphaproteobacteria</taxon>
        <taxon>Acetobacterales</taxon>
        <taxon>Acetobacteraceae</taxon>
        <taxon>Sabulicella</taxon>
    </lineage>
</organism>
<feature type="region of interest" description="Disordered" evidence="1">
    <location>
        <begin position="803"/>
        <end position="825"/>
    </location>
</feature>
<protein>
    <submittedName>
        <fullName evidence="4">Uncharacterized protein</fullName>
    </submittedName>
</protein>
<accession>A0ABT3NZU2</accession>
<keyword evidence="2" id="KW-1133">Transmembrane helix</keyword>
<evidence type="ECO:0000313" key="4">
    <source>
        <dbReference type="EMBL" id="MCW8087681.1"/>
    </source>
</evidence>
<feature type="transmembrane region" description="Helical" evidence="2">
    <location>
        <begin position="2344"/>
        <end position="2367"/>
    </location>
</feature>
<feature type="chain" id="PRO_5045409367" evidence="3">
    <location>
        <begin position="26"/>
        <end position="2471"/>
    </location>
</feature>
<feature type="compositionally biased region" description="Basic and acidic residues" evidence="1">
    <location>
        <begin position="478"/>
        <end position="488"/>
    </location>
</feature>
<evidence type="ECO:0000256" key="2">
    <source>
        <dbReference type="SAM" id="Phobius"/>
    </source>
</evidence>
<proteinExistence type="predicted"/>
<evidence type="ECO:0000313" key="5">
    <source>
        <dbReference type="Proteomes" id="UP001526430"/>
    </source>
</evidence>
<feature type="signal peptide" evidence="3">
    <location>
        <begin position="1"/>
        <end position="25"/>
    </location>
</feature>
<comment type="caution">
    <text evidence="4">The sequence shown here is derived from an EMBL/GenBank/DDBJ whole genome shotgun (WGS) entry which is preliminary data.</text>
</comment>
<dbReference type="EMBL" id="JAPFQI010000020">
    <property type="protein sequence ID" value="MCW8087681.1"/>
    <property type="molecule type" value="Genomic_DNA"/>
</dbReference>
<gene>
    <name evidence="4" type="ORF">OF850_18845</name>
</gene>
<dbReference type="RefSeq" id="WP_301591888.1">
    <property type="nucleotide sequence ID" value="NZ_JAPFQI010000020.1"/>
</dbReference>
<reference evidence="4 5" key="1">
    <citation type="submission" date="2022-10" db="EMBL/GenBank/DDBJ databases">
        <title>Roseococcus glaciei nov., sp. nov., isolated from glacier.</title>
        <authorList>
            <person name="Liu Q."/>
            <person name="Xin Y.-H."/>
        </authorList>
    </citation>
    <scope>NUCLEOTIDE SEQUENCE [LARGE SCALE GENOMIC DNA]</scope>
    <source>
        <strain evidence="4 5">MDT2-1-1</strain>
    </source>
</reference>
<evidence type="ECO:0000256" key="3">
    <source>
        <dbReference type="SAM" id="SignalP"/>
    </source>
</evidence>
<keyword evidence="2" id="KW-0472">Membrane</keyword>
<dbReference type="Proteomes" id="UP001526430">
    <property type="component" value="Unassembled WGS sequence"/>
</dbReference>
<keyword evidence="5" id="KW-1185">Reference proteome</keyword>
<feature type="region of interest" description="Disordered" evidence="1">
    <location>
        <begin position="467"/>
        <end position="488"/>
    </location>
</feature>